<dbReference type="EMBL" id="BARS01046022">
    <property type="protein sequence ID" value="GAG39101.1"/>
    <property type="molecule type" value="Genomic_DNA"/>
</dbReference>
<feature type="non-terminal residue" evidence="1">
    <location>
        <position position="247"/>
    </location>
</feature>
<proteinExistence type="predicted"/>
<sequence length="247" mass="27845">IMPLTRYSKAAQGLLGPGLPGDIAGIPHQTEAKIRTTLGLPAFDAWDEYRIKRMATNLAGDGTYPYDQVMRALIEKEGPIWDEAKALSDKEFGISGMGSALGLSLKAYPPGEKKQRLLQVELSNAWDLYEEDPDVDPNPVKQFYDEHPEYEARQALWKEPEEQMRQFMFDLLYDKWNDMPKIHRDQVKEVIGDDIDIVLYPDDAEAGRTVKAEIPIGILQNWLMTMGGDVPGENEGFAMPVDFIDPS</sequence>
<name>X0YQX2_9ZZZZ</name>
<dbReference type="AlphaFoldDB" id="X0YQX2"/>
<evidence type="ECO:0000313" key="1">
    <source>
        <dbReference type="EMBL" id="GAG39101.1"/>
    </source>
</evidence>
<protein>
    <submittedName>
        <fullName evidence="1">Uncharacterized protein</fullName>
    </submittedName>
</protein>
<gene>
    <name evidence="1" type="ORF">S01H1_69323</name>
</gene>
<organism evidence="1">
    <name type="scientific">marine sediment metagenome</name>
    <dbReference type="NCBI Taxonomy" id="412755"/>
    <lineage>
        <taxon>unclassified sequences</taxon>
        <taxon>metagenomes</taxon>
        <taxon>ecological metagenomes</taxon>
    </lineage>
</organism>
<reference evidence="1" key="1">
    <citation type="journal article" date="2014" name="Front. Microbiol.">
        <title>High frequency of phylogenetically diverse reductive dehalogenase-homologous genes in deep subseafloor sedimentary metagenomes.</title>
        <authorList>
            <person name="Kawai M."/>
            <person name="Futagami T."/>
            <person name="Toyoda A."/>
            <person name="Takaki Y."/>
            <person name="Nishi S."/>
            <person name="Hori S."/>
            <person name="Arai W."/>
            <person name="Tsubouchi T."/>
            <person name="Morono Y."/>
            <person name="Uchiyama I."/>
            <person name="Ito T."/>
            <person name="Fujiyama A."/>
            <person name="Inagaki F."/>
            <person name="Takami H."/>
        </authorList>
    </citation>
    <scope>NUCLEOTIDE SEQUENCE</scope>
    <source>
        <strain evidence="1">Expedition CK06-06</strain>
    </source>
</reference>
<comment type="caution">
    <text evidence="1">The sequence shown here is derived from an EMBL/GenBank/DDBJ whole genome shotgun (WGS) entry which is preliminary data.</text>
</comment>
<accession>X0YQX2</accession>
<feature type="non-terminal residue" evidence="1">
    <location>
        <position position="1"/>
    </location>
</feature>